<dbReference type="Proteomes" id="UP001187682">
    <property type="component" value="Unassembled WGS sequence"/>
</dbReference>
<feature type="compositionally biased region" description="Polar residues" evidence="1">
    <location>
        <begin position="14"/>
        <end position="24"/>
    </location>
</feature>
<dbReference type="InterPro" id="IPR004879">
    <property type="entry name" value="Ssp411-like_TRX"/>
</dbReference>
<dbReference type="PANTHER" id="PTHR42899">
    <property type="entry name" value="SPERMATOGENESIS-ASSOCIATED PROTEIN 20"/>
    <property type="match status" value="1"/>
</dbReference>
<dbReference type="PIRSF" id="PIRSF006402">
    <property type="entry name" value="UCP006402_thioredoxin"/>
    <property type="match status" value="1"/>
</dbReference>
<dbReference type="InterPro" id="IPR024705">
    <property type="entry name" value="Ssp411"/>
</dbReference>
<dbReference type="GO" id="GO:0005975">
    <property type="term" value="P:carbohydrate metabolic process"/>
    <property type="evidence" value="ECO:0007669"/>
    <property type="project" value="InterPro"/>
</dbReference>
<evidence type="ECO:0000259" key="2">
    <source>
        <dbReference type="Pfam" id="PF03190"/>
    </source>
</evidence>
<keyword evidence="4" id="KW-1185">Reference proteome</keyword>
<dbReference type="CDD" id="cd02955">
    <property type="entry name" value="SSP411"/>
    <property type="match status" value="1"/>
</dbReference>
<dbReference type="InterPro" id="IPR008928">
    <property type="entry name" value="6-hairpin_glycosidase_sf"/>
</dbReference>
<dbReference type="PANTHER" id="PTHR42899:SF1">
    <property type="entry name" value="SPERMATOGENESIS-ASSOCIATED PROTEIN 20"/>
    <property type="match status" value="1"/>
</dbReference>
<dbReference type="SUPFAM" id="SSF48208">
    <property type="entry name" value="Six-hairpin glycosidases"/>
    <property type="match status" value="1"/>
</dbReference>
<comment type="caution">
    <text evidence="3">The sequence shown here is derived from an EMBL/GenBank/DDBJ whole genome shotgun (WGS) entry which is preliminary data.</text>
</comment>
<accession>A0AAE8MTJ6</accession>
<dbReference type="Gene3D" id="3.40.30.10">
    <property type="entry name" value="Glutaredoxin"/>
    <property type="match status" value="1"/>
</dbReference>
<gene>
    <name evidence="3" type="ORF">DNG_03066</name>
</gene>
<sequence length="830" mass="91281">MDPTLSSDHLKNRVASSKSPYVSSQAGSPVAWQLLDEEAVSRARAENKMIFLNIGYNSCHYCRLMMTEALSHPQCAKLLNSHFIPILVDREERPDVDTIYMNYVQAVNGAGGWPLNLFLTPDLAPVFGGTYWPGASPGADAGNAETEDEEGMDFLNILKKLKSVWQEQETRCRTEAADVLNQLREFAAEGTMGRGVDRRASFPAATVPSSAAIGMQHSKGLVGSASPRSVETSELDLDQLEEAYTHIAGTFDPIDGGFGIAPKFPTPAKLSFLLKLSHLPREVQHVVGEVECATAHEMTLFTLRKMRDGGLRDHVGGQGLSRYSVTSDWSVPHFEKLTVDNALLLSVYLDAWLSGGASESDEFFDIIVELADYLASPPVRLPGGGLASSEAADSYYAAGDTHLHDGAYQLWTRREFDSVLGDGQASAIAAAHWNVLQHGNVEPEFDPSDEFMNRNVLRVMKDASDLSRQFRVPVEEVKAVLKDAREKLRAHREKVRVRPALDDKVVTGWNGLGIVALARVAMGLKHIEGVDHGRYLDAAVGVANFLKRELWVESEKRLYRLWRGERGDTKAFAEDYAYLIEGLLELYQATLDEGWLKWADELQEIQIDLFYDPVVATPESAEPSDVRSSSGGFYSTEASSPHTILRLKDGMDTSLPSTNAASAWNLFRLGAMLDDSRYTTLAKETVAAFEAEILQYPWLFPGLLAGVVASRLGGRNWLVVGGEKDVSAGNEKAKVIDKEKGKEENVNGKKKAGLSGGTVGLNEFFKALDMAPRGELRALVSVEGRQEWVAERRGKEQVKKVEGEGGIFCCEGEGLRRFTKHDLGDFTGQM</sequence>
<dbReference type="InterPro" id="IPR036249">
    <property type="entry name" value="Thioredoxin-like_sf"/>
</dbReference>
<dbReference type="Pfam" id="PF03190">
    <property type="entry name" value="Thioredox_DsbH"/>
    <property type="match status" value="1"/>
</dbReference>
<organism evidence="3 4">
    <name type="scientific">Cephalotrichum gorgonifer</name>
    <dbReference type="NCBI Taxonomy" id="2041049"/>
    <lineage>
        <taxon>Eukaryota</taxon>
        <taxon>Fungi</taxon>
        <taxon>Dikarya</taxon>
        <taxon>Ascomycota</taxon>
        <taxon>Pezizomycotina</taxon>
        <taxon>Sordariomycetes</taxon>
        <taxon>Hypocreomycetidae</taxon>
        <taxon>Microascales</taxon>
        <taxon>Microascaceae</taxon>
        <taxon>Cephalotrichum</taxon>
    </lineage>
</organism>
<reference evidence="3" key="1">
    <citation type="submission" date="2018-03" db="EMBL/GenBank/DDBJ databases">
        <authorList>
            <person name="Guldener U."/>
        </authorList>
    </citation>
    <scope>NUCLEOTIDE SEQUENCE</scope>
</reference>
<evidence type="ECO:0000256" key="1">
    <source>
        <dbReference type="SAM" id="MobiDB-lite"/>
    </source>
</evidence>
<feature type="region of interest" description="Disordered" evidence="1">
    <location>
        <begin position="1"/>
        <end position="24"/>
    </location>
</feature>
<dbReference type="EMBL" id="ONZQ02000003">
    <property type="protein sequence ID" value="SPO00219.1"/>
    <property type="molecule type" value="Genomic_DNA"/>
</dbReference>
<feature type="domain" description="Spermatogenesis-associated protein 20-like TRX" evidence="2">
    <location>
        <begin position="11"/>
        <end position="183"/>
    </location>
</feature>
<dbReference type="SUPFAM" id="SSF52833">
    <property type="entry name" value="Thioredoxin-like"/>
    <property type="match status" value="1"/>
</dbReference>
<evidence type="ECO:0000313" key="3">
    <source>
        <dbReference type="EMBL" id="SPO00219.1"/>
    </source>
</evidence>
<name>A0AAE8MTJ6_9PEZI</name>
<evidence type="ECO:0000313" key="4">
    <source>
        <dbReference type="Proteomes" id="UP001187682"/>
    </source>
</evidence>
<dbReference type="AlphaFoldDB" id="A0AAE8MTJ6"/>
<proteinExistence type="predicted"/>
<protein>
    <submittedName>
        <fullName evidence="3">Related to DUF255 domain protein</fullName>
    </submittedName>
</protein>